<dbReference type="RefSeq" id="WP_084714534.1">
    <property type="nucleotide sequence ID" value="NZ_JBHEZZ010000013.1"/>
</dbReference>
<evidence type="ECO:0000259" key="9">
    <source>
        <dbReference type="Pfam" id="PF02770"/>
    </source>
</evidence>
<evidence type="ECO:0000313" key="11">
    <source>
        <dbReference type="EMBL" id="MFC1404069.1"/>
    </source>
</evidence>
<sequence>MTTAARQSTPGGIPAPAGPVGPGRGDAAAGNPALAQAFAGLPRVVDLLAARAEEHDRDAGFPYQGIEVVHDAGLLTLTVAERHGGPGAGLADTVRVLTELGRGDPAVALVTAFTLLVHARQTRTSPWPEPVYADLLADSVRGPALVGVLGPGGVLGRGGADDAARSAGTVGVTARRGEDGWLLTGCEPGVAGAEALAWMVVTARTEGEQPGEGVFLVQGDTPGVQVEPTWDQLGLRATASHDVVFEAAEVGDDAVVRLGAGGADDDPLDRAWTDLALPAVYLGVARAARSWLVRALRPVLVDGDGQLQAAVGSIEVELTAAEELLFALARGVDEGVPDAPLRTAAGRIVATRAAVSVVEQAVALSGGAGLSRAHPLERHFRDVLHARGHGRREHELLAEAGRQALRGR</sequence>
<dbReference type="InterPro" id="IPR036250">
    <property type="entry name" value="AcylCo_DH-like_C"/>
</dbReference>
<dbReference type="PANTHER" id="PTHR43884">
    <property type="entry name" value="ACYL-COA DEHYDROGENASE"/>
    <property type="match status" value="1"/>
</dbReference>
<evidence type="ECO:0000256" key="7">
    <source>
        <dbReference type="SAM" id="MobiDB-lite"/>
    </source>
</evidence>
<protein>
    <submittedName>
        <fullName evidence="11">Acyl-CoA dehydrogenase family protein</fullName>
        <ecNumber evidence="11">1.-.-.-</ecNumber>
    </submittedName>
</protein>
<feature type="domain" description="Acyl-CoA dehydrogenase/oxidase N-terminal" evidence="10">
    <location>
        <begin position="48"/>
        <end position="113"/>
    </location>
</feature>
<dbReference type="SUPFAM" id="SSF56645">
    <property type="entry name" value="Acyl-CoA dehydrogenase NM domain-like"/>
    <property type="match status" value="1"/>
</dbReference>
<evidence type="ECO:0000259" key="10">
    <source>
        <dbReference type="Pfam" id="PF02771"/>
    </source>
</evidence>
<dbReference type="InterPro" id="IPR046373">
    <property type="entry name" value="Acyl-CoA_Oxase/DH_mid-dom_sf"/>
</dbReference>
<gene>
    <name evidence="11" type="ORF">ACEZDJ_22510</name>
</gene>
<evidence type="ECO:0000256" key="5">
    <source>
        <dbReference type="ARBA" id="ARBA00023002"/>
    </source>
</evidence>
<dbReference type="CDD" id="cd00567">
    <property type="entry name" value="ACAD"/>
    <property type="match status" value="1"/>
</dbReference>
<dbReference type="InterPro" id="IPR037069">
    <property type="entry name" value="AcylCoA_DH/ox_N_sf"/>
</dbReference>
<dbReference type="EMBL" id="JBHEZZ010000013">
    <property type="protein sequence ID" value="MFC1404069.1"/>
    <property type="molecule type" value="Genomic_DNA"/>
</dbReference>
<evidence type="ECO:0000259" key="8">
    <source>
        <dbReference type="Pfam" id="PF00441"/>
    </source>
</evidence>
<dbReference type="Pfam" id="PF00441">
    <property type="entry name" value="Acyl-CoA_dh_1"/>
    <property type="match status" value="1"/>
</dbReference>
<reference evidence="11 12" key="1">
    <citation type="submission" date="2024-09" db="EMBL/GenBank/DDBJ databases">
        <authorList>
            <person name="Lee S.D."/>
        </authorList>
    </citation>
    <scope>NUCLEOTIDE SEQUENCE [LARGE SCALE GENOMIC DNA]</scope>
    <source>
        <strain evidence="11 12">N1-5</strain>
    </source>
</reference>
<dbReference type="Proteomes" id="UP001592528">
    <property type="component" value="Unassembled WGS sequence"/>
</dbReference>
<evidence type="ECO:0000256" key="3">
    <source>
        <dbReference type="ARBA" id="ARBA00022630"/>
    </source>
</evidence>
<evidence type="ECO:0000256" key="1">
    <source>
        <dbReference type="ARBA" id="ARBA00001974"/>
    </source>
</evidence>
<dbReference type="Pfam" id="PF02771">
    <property type="entry name" value="Acyl-CoA_dh_N"/>
    <property type="match status" value="1"/>
</dbReference>
<dbReference type="InterPro" id="IPR009075">
    <property type="entry name" value="AcylCo_DH/oxidase_C"/>
</dbReference>
<dbReference type="PIRSF" id="PIRSF016578">
    <property type="entry name" value="HsaA"/>
    <property type="match status" value="1"/>
</dbReference>
<keyword evidence="5 6" id="KW-0560">Oxidoreductase</keyword>
<organism evidence="11 12">
    <name type="scientific">Streptacidiphilus cavernicola</name>
    <dbReference type="NCBI Taxonomy" id="3342716"/>
    <lineage>
        <taxon>Bacteria</taxon>
        <taxon>Bacillati</taxon>
        <taxon>Actinomycetota</taxon>
        <taxon>Actinomycetes</taxon>
        <taxon>Kitasatosporales</taxon>
        <taxon>Streptomycetaceae</taxon>
        <taxon>Streptacidiphilus</taxon>
    </lineage>
</organism>
<dbReference type="InterPro" id="IPR013786">
    <property type="entry name" value="AcylCoA_DH/ox_N"/>
</dbReference>
<evidence type="ECO:0000256" key="6">
    <source>
        <dbReference type="RuleBase" id="RU362125"/>
    </source>
</evidence>
<dbReference type="SUPFAM" id="SSF47203">
    <property type="entry name" value="Acyl-CoA dehydrogenase C-terminal domain-like"/>
    <property type="match status" value="1"/>
</dbReference>
<evidence type="ECO:0000313" key="12">
    <source>
        <dbReference type="Proteomes" id="UP001592528"/>
    </source>
</evidence>
<dbReference type="Gene3D" id="1.10.540.10">
    <property type="entry name" value="Acyl-CoA dehydrogenase/oxidase, N-terminal domain"/>
    <property type="match status" value="1"/>
</dbReference>
<evidence type="ECO:0000256" key="2">
    <source>
        <dbReference type="ARBA" id="ARBA00009347"/>
    </source>
</evidence>
<name>A0ABV6URI1_9ACTN</name>
<dbReference type="Gene3D" id="1.20.140.10">
    <property type="entry name" value="Butyryl-CoA Dehydrogenase, subunit A, domain 3"/>
    <property type="match status" value="1"/>
</dbReference>
<keyword evidence="4 6" id="KW-0274">FAD</keyword>
<dbReference type="Gene3D" id="2.40.110.10">
    <property type="entry name" value="Butyryl-CoA Dehydrogenase, subunit A, domain 2"/>
    <property type="match status" value="1"/>
</dbReference>
<feature type="region of interest" description="Disordered" evidence="7">
    <location>
        <begin position="1"/>
        <end position="28"/>
    </location>
</feature>
<dbReference type="Pfam" id="PF02770">
    <property type="entry name" value="Acyl-CoA_dh_M"/>
    <property type="match status" value="1"/>
</dbReference>
<comment type="similarity">
    <text evidence="2 6">Belongs to the acyl-CoA dehydrogenase family.</text>
</comment>
<dbReference type="EC" id="1.-.-.-" evidence="11"/>
<feature type="domain" description="Acyl-CoA oxidase/dehydrogenase middle" evidence="9">
    <location>
        <begin position="170"/>
        <end position="246"/>
    </location>
</feature>
<dbReference type="GO" id="GO:0016491">
    <property type="term" value="F:oxidoreductase activity"/>
    <property type="evidence" value="ECO:0007669"/>
    <property type="project" value="UniProtKB-KW"/>
</dbReference>
<keyword evidence="12" id="KW-1185">Reference proteome</keyword>
<comment type="caution">
    <text evidence="11">The sequence shown here is derived from an EMBL/GenBank/DDBJ whole genome shotgun (WGS) entry which is preliminary data.</text>
</comment>
<dbReference type="InterPro" id="IPR009100">
    <property type="entry name" value="AcylCoA_DH/oxidase_NM_dom_sf"/>
</dbReference>
<comment type="cofactor">
    <cofactor evidence="1 6">
        <name>FAD</name>
        <dbReference type="ChEBI" id="CHEBI:57692"/>
    </cofactor>
</comment>
<evidence type="ECO:0000256" key="4">
    <source>
        <dbReference type="ARBA" id="ARBA00022827"/>
    </source>
</evidence>
<dbReference type="PANTHER" id="PTHR43884:SF25">
    <property type="entry name" value="ACYL-COA DEHYDROGENASE YDBM-RELATED"/>
    <property type="match status" value="1"/>
</dbReference>
<dbReference type="InterPro" id="IPR006091">
    <property type="entry name" value="Acyl-CoA_Oxase/DH_mid-dom"/>
</dbReference>
<accession>A0ABV6URI1</accession>
<keyword evidence="3 6" id="KW-0285">Flavoprotein</keyword>
<proteinExistence type="inferred from homology"/>
<feature type="domain" description="Acyl-CoA dehydrogenase/oxidase C-terminal" evidence="8">
    <location>
        <begin position="307"/>
        <end position="385"/>
    </location>
</feature>